<sequence length="344" mass="38073">MVRVGVNRLNLAWLTRSEQERILEEIAASGATNVRLSLSRPVDKSIEALAIASRLGLKILLEIQLSNKSFYPESACPRTGFGRIWDIHRLSDLDLDQYRKGLRAALQRIDALGIRLEAIEPGNEINYAAYNGDLLVYPEPGGRTPRTVTDLKDRAAFERGLDVYVQALEISREEVRATLHSRDAAVISAGLSDMAAQEADRRGMERLDPREVIALLRDRDIDGLVDAYGIHIYPGRIAPAALNARVTSLLDFCLASALGKPCWVTEWGIANKARSCPIDDRRRESAIGAVRAAFGELMEAGRLTAAFYYDWDTEPSYRLWRCGKLSPAGAAAIRPAERRGASAR</sequence>
<accession>A0ABT4KCY4</accession>
<evidence type="ECO:0000313" key="1">
    <source>
        <dbReference type="EMBL" id="MCZ4089236.1"/>
    </source>
</evidence>
<dbReference type="Proteomes" id="UP001079430">
    <property type="component" value="Unassembled WGS sequence"/>
</dbReference>
<evidence type="ECO:0000313" key="2">
    <source>
        <dbReference type="Proteomes" id="UP001079430"/>
    </source>
</evidence>
<dbReference type="EMBL" id="JAPVOI010000003">
    <property type="protein sequence ID" value="MCZ4089236.1"/>
    <property type="molecule type" value="Genomic_DNA"/>
</dbReference>
<protein>
    <submittedName>
        <fullName evidence="1">Glycoside hydrolase</fullName>
    </submittedName>
</protein>
<dbReference type="GO" id="GO:0016787">
    <property type="term" value="F:hydrolase activity"/>
    <property type="evidence" value="ECO:0007669"/>
    <property type="project" value="UniProtKB-KW"/>
</dbReference>
<keyword evidence="2" id="KW-1185">Reference proteome</keyword>
<proteinExistence type="predicted"/>
<organism evidence="1 2">
    <name type="scientific">Sinorhizobium psoraleae</name>
    <dbReference type="NCBI Taxonomy" id="520838"/>
    <lineage>
        <taxon>Bacteria</taxon>
        <taxon>Pseudomonadati</taxon>
        <taxon>Pseudomonadota</taxon>
        <taxon>Alphaproteobacteria</taxon>
        <taxon>Hyphomicrobiales</taxon>
        <taxon>Rhizobiaceae</taxon>
        <taxon>Sinorhizobium/Ensifer group</taxon>
        <taxon>Sinorhizobium</taxon>
    </lineage>
</organism>
<keyword evidence="1" id="KW-0378">Hydrolase</keyword>
<gene>
    <name evidence="1" type="ORF">O3W52_03915</name>
</gene>
<dbReference type="Gene3D" id="3.20.20.80">
    <property type="entry name" value="Glycosidases"/>
    <property type="match status" value="1"/>
</dbReference>
<comment type="caution">
    <text evidence="1">The sequence shown here is derived from an EMBL/GenBank/DDBJ whole genome shotgun (WGS) entry which is preliminary data.</text>
</comment>
<dbReference type="InterPro" id="IPR017853">
    <property type="entry name" value="GH"/>
</dbReference>
<name>A0ABT4KCY4_9HYPH</name>
<dbReference type="SUPFAM" id="SSF51445">
    <property type="entry name" value="(Trans)glycosidases"/>
    <property type="match status" value="1"/>
</dbReference>
<reference evidence="1" key="1">
    <citation type="submission" date="2022-10" db="EMBL/GenBank/DDBJ databases">
        <title>Whole genome sequencing of three plant growth promoting bacteria isolated from Vachellia tortilis subsp. raddiana in Morocco.</title>
        <authorList>
            <person name="Hnini M."/>
            <person name="Zouagui R."/>
            <person name="Zouagui H."/>
            <person name="Chemao Elfihri M.-W."/>
            <person name="Ibrahimi A."/>
            <person name="Sbabou L."/>
            <person name="Aurag J."/>
        </authorList>
    </citation>
    <scope>NUCLEOTIDE SEQUENCE</scope>
    <source>
        <strain evidence="1">LMR678</strain>
    </source>
</reference>